<comment type="similarity">
    <text evidence="1 4">Belongs to the carbohydrate kinase PfkB family.</text>
</comment>
<dbReference type="Pfam" id="PF00294">
    <property type="entry name" value="PfkB"/>
    <property type="match status" value="1"/>
</dbReference>
<dbReference type="InterPro" id="IPR002173">
    <property type="entry name" value="Carboh/pur_kinase_PfkB_CS"/>
</dbReference>
<evidence type="ECO:0000256" key="2">
    <source>
        <dbReference type="ARBA" id="ARBA00022679"/>
    </source>
</evidence>
<protein>
    <recommendedName>
        <fullName evidence="5">Carbohydrate kinase PfkB domain-containing protein</fullName>
    </recommendedName>
</protein>
<reference evidence="6 7" key="1">
    <citation type="journal article" date="1991" name="Int. J. Syst. Bacteriol.">
        <title>Description of the erythromycin-producing bacterium Arthrobacter sp. strain NRRL B-3381 as Aeromicrobium erythreum gen. nov., sp. nov.</title>
        <authorList>
            <person name="Miller E.S."/>
            <person name="Woese C.R."/>
            <person name="Brenner S."/>
        </authorList>
    </citation>
    <scope>NUCLEOTIDE SEQUENCE [LARGE SCALE GENOMIC DNA]</scope>
    <source>
        <strain evidence="6 7">AR18</strain>
    </source>
</reference>
<dbReference type="PATRIC" id="fig|2041.4.peg.164"/>
<evidence type="ECO:0000313" key="6">
    <source>
        <dbReference type="EMBL" id="ALX03341.1"/>
    </source>
</evidence>
<evidence type="ECO:0000256" key="4">
    <source>
        <dbReference type="RuleBase" id="RU003704"/>
    </source>
</evidence>
<name>A0A0U4CR49_9ACTN</name>
<dbReference type="InterPro" id="IPR002139">
    <property type="entry name" value="Ribo/fructo_kinase"/>
</dbReference>
<dbReference type="EMBL" id="CP011502">
    <property type="protein sequence ID" value="ALX03341.1"/>
    <property type="molecule type" value="Genomic_DNA"/>
</dbReference>
<dbReference type="Gene3D" id="3.40.1190.20">
    <property type="match status" value="1"/>
</dbReference>
<dbReference type="InterPro" id="IPR052700">
    <property type="entry name" value="Carb_kinase_PfkB-like"/>
</dbReference>
<evidence type="ECO:0000256" key="1">
    <source>
        <dbReference type="ARBA" id="ARBA00010688"/>
    </source>
</evidence>
<evidence type="ECO:0000313" key="7">
    <source>
        <dbReference type="Proteomes" id="UP000067689"/>
    </source>
</evidence>
<dbReference type="SUPFAM" id="SSF53613">
    <property type="entry name" value="Ribokinase-like"/>
    <property type="match status" value="1"/>
</dbReference>
<evidence type="ECO:0000259" key="5">
    <source>
        <dbReference type="Pfam" id="PF00294"/>
    </source>
</evidence>
<keyword evidence="2 4" id="KW-0808">Transferase</keyword>
<dbReference type="CDD" id="cd01166">
    <property type="entry name" value="KdgK"/>
    <property type="match status" value="1"/>
</dbReference>
<dbReference type="PRINTS" id="PR00990">
    <property type="entry name" value="RIBOKINASE"/>
</dbReference>
<dbReference type="PANTHER" id="PTHR43320">
    <property type="entry name" value="SUGAR KINASE"/>
    <property type="match status" value="1"/>
</dbReference>
<proteinExistence type="inferred from homology"/>
<evidence type="ECO:0000256" key="3">
    <source>
        <dbReference type="ARBA" id="ARBA00022777"/>
    </source>
</evidence>
<dbReference type="InterPro" id="IPR011611">
    <property type="entry name" value="PfkB_dom"/>
</dbReference>
<sequence length="300" mass="31112">MTVLVVGDVVDDISVRPLTEVTPASDTPATIRMAPGGSAANVAAWLGELGVPTRFVGRVGADAVERHTAALAAHGVDARLAGDPDLPTATILLQLDDAGERTMFVDRGANGRLSPDDVGADVWDGVTWLHLTGYSFFDEGTRSTALGLVAQARARGAGVSVDPSTVSFLRACGGPTFLDWVDGADLAFPNLDEARVLVDARGPQIDLDHLATRFGGVVVTLGSMGAAFLGDVDGVERREQVTAPRTAVVDTTGAGDAFAAGFLACWLRPGPRDVRAALESGRAVAERCIAVRGARPRSST</sequence>
<dbReference type="RefSeq" id="WP_067853359.1">
    <property type="nucleotide sequence ID" value="NZ_CP011502.1"/>
</dbReference>
<accession>A0A0U4CR49</accession>
<dbReference type="AlphaFoldDB" id="A0A0U4CR49"/>
<dbReference type="STRING" id="2041.AERYTH_00810"/>
<dbReference type="PROSITE" id="PS00584">
    <property type="entry name" value="PFKB_KINASES_2"/>
    <property type="match status" value="1"/>
</dbReference>
<organism evidence="6 7">
    <name type="scientific">Aeromicrobium erythreum</name>
    <dbReference type="NCBI Taxonomy" id="2041"/>
    <lineage>
        <taxon>Bacteria</taxon>
        <taxon>Bacillati</taxon>
        <taxon>Actinomycetota</taxon>
        <taxon>Actinomycetes</taxon>
        <taxon>Propionibacteriales</taxon>
        <taxon>Nocardioidaceae</taxon>
        <taxon>Aeromicrobium</taxon>
    </lineage>
</organism>
<feature type="domain" description="Carbohydrate kinase PfkB" evidence="5">
    <location>
        <begin position="3"/>
        <end position="296"/>
    </location>
</feature>
<dbReference type="Proteomes" id="UP000067689">
    <property type="component" value="Chromosome"/>
</dbReference>
<dbReference type="GO" id="GO:0016301">
    <property type="term" value="F:kinase activity"/>
    <property type="evidence" value="ECO:0007669"/>
    <property type="project" value="UniProtKB-KW"/>
</dbReference>
<dbReference type="PROSITE" id="PS00583">
    <property type="entry name" value="PFKB_KINASES_1"/>
    <property type="match status" value="1"/>
</dbReference>
<gene>
    <name evidence="6" type="ORF">AERYTH_00810</name>
</gene>
<dbReference type="OrthoDB" id="7946249at2"/>
<dbReference type="InterPro" id="IPR029056">
    <property type="entry name" value="Ribokinase-like"/>
</dbReference>
<dbReference type="KEGG" id="aer:AERYTH_00810"/>
<keyword evidence="7" id="KW-1185">Reference proteome</keyword>
<dbReference type="PANTHER" id="PTHR43320:SF3">
    <property type="entry name" value="CARBOHYDRATE KINASE PFKB DOMAIN-CONTAINING PROTEIN"/>
    <property type="match status" value="1"/>
</dbReference>
<keyword evidence="3 4" id="KW-0418">Kinase</keyword>